<evidence type="ECO:0000256" key="1">
    <source>
        <dbReference type="ARBA" id="ARBA00022737"/>
    </source>
</evidence>
<gene>
    <name evidence="5" type="ORF">GPUH_LOCUS7577</name>
</gene>
<dbReference type="EMBL" id="UYRT01019909">
    <property type="protein sequence ID" value="VDK58846.1"/>
    <property type="molecule type" value="Genomic_DNA"/>
</dbReference>
<accession>A0A183DFT6</accession>
<dbReference type="InterPro" id="IPR036179">
    <property type="entry name" value="Ig-like_dom_sf"/>
</dbReference>
<dbReference type="CDD" id="cd00096">
    <property type="entry name" value="Ig"/>
    <property type="match status" value="1"/>
</dbReference>
<dbReference type="Gene3D" id="2.60.40.10">
    <property type="entry name" value="Immunoglobulins"/>
    <property type="match status" value="2"/>
</dbReference>
<keyword evidence="3" id="KW-0393">Immunoglobulin domain</keyword>
<protein>
    <submittedName>
        <fullName evidence="7">Ig-like domain-containing protein</fullName>
    </submittedName>
</protein>
<sequence>MVLIVLTSFQGVQDSDAGSYSCVAQNIAGRDLGVISLDVGSMPTIVPTPDTVRVNIERSVTLQCRAIGHPIPKIFWRRNGIPMEKLGDRVKMLPDGSLLINSML</sequence>
<proteinExistence type="predicted"/>
<dbReference type="PANTHER" id="PTHR12231:SF253">
    <property type="entry name" value="DPR-INTERACTING PROTEIN ETA, ISOFORM B-RELATED"/>
    <property type="match status" value="1"/>
</dbReference>
<evidence type="ECO:0000256" key="3">
    <source>
        <dbReference type="ARBA" id="ARBA00023319"/>
    </source>
</evidence>
<dbReference type="AlphaFoldDB" id="A0A183DFT6"/>
<dbReference type="PANTHER" id="PTHR12231">
    <property type="entry name" value="CTX-RELATED TYPE I TRANSMEMBRANE PROTEIN"/>
    <property type="match status" value="1"/>
</dbReference>
<keyword evidence="2" id="KW-1015">Disulfide bond</keyword>
<name>A0A183DFT6_9BILA</name>
<evidence type="ECO:0000313" key="5">
    <source>
        <dbReference type="EMBL" id="VDK58846.1"/>
    </source>
</evidence>
<evidence type="ECO:0000313" key="7">
    <source>
        <dbReference type="WBParaSite" id="GPUH_0000758601-mRNA-1"/>
    </source>
</evidence>
<dbReference type="WBParaSite" id="GPUH_0000758601-mRNA-1">
    <property type="protein sequence ID" value="GPUH_0000758601-mRNA-1"/>
    <property type="gene ID" value="GPUH_0000758601"/>
</dbReference>
<dbReference type="PROSITE" id="PS50835">
    <property type="entry name" value="IG_LIKE"/>
    <property type="match status" value="1"/>
</dbReference>
<keyword evidence="6" id="KW-1185">Reference proteome</keyword>
<evidence type="ECO:0000259" key="4">
    <source>
        <dbReference type="PROSITE" id="PS50835"/>
    </source>
</evidence>
<dbReference type="Pfam" id="PF13927">
    <property type="entry name" value="Ig_3"/>
    <property type="match status" value="1"/>
</dbReference>
<feature type="domain" description="Ig-like" evidence="4">
    <location>
        <begin position="43"/>
        <end position="104"/>
    </location>
</feature>
<evidence type="ECO:0000313" key="6">
    <source>
        <dbReference type="Proteomes" id="UP000271098"/>
    </source>
</evidence>
<dbReference type="InterPro" id="IPR013783">
    <property type="entry name" value="Ig-like_fold"/>
</dbReference>
<dbReference type="InterPro" id="IPR051170">
    <property type="entry name" value="Neural/epithelial_adhesion"/>
</dbReference>
<dbReference type="SUPFAM" id="SSF48726">
    <property type="entry name" value="Immunoglobulin"/>
    <property type="match status" value="1"/>
</dbReference>
<reference evidence="5 6" key="2">
    <citation type="submission" date="2018-11" db="EMBL/GenBank/DDBJ databases">
        <authorList>
            <consortium name="Pathogen Informatics"/>
        </authorList>
    </citation>
    <scope>NUCLEOTIDE SEQUENCE [LARGE SCALE GENOMIC DNA]</scope>
</reference>
<organism evidence="7">
    <name type="scientific">Gongylonema pulchrum</name>
    <dbReference type="NCBI Taxonomy" id="637853"/>
    <lineage>
        <taxon>Eukaryota</taxon>
        <taxon>Metazoa</taxon>
        <taxon>Ecdysozoa</taxon>
        <taxon>Nematoda</taxon>
        <taxon>Chromadorea</taxon>
        <taxon>Rhabditida</taxon>
        <taxon>Spirurina</taxon>
        <taxon>Spiruromorpha</taxon>
        <taxon>Spiruroidea</taxon>
        <taxon>Gongylonematidae</taxon>
        <taxon>Gongylonema</taxon>
    </lineage>
</organism>
<dbReference type="Proteomes" id="UP000271098">
    <property type="component" value="Unassembled WGS sequence"/>
</dbReference>
<reference evidence="7" key="1">
    <citation type="submission" date="2016-06" db="UniProtKB">
        <authorList>
            <consortium name="WormBaseParasite"/>
        </authorList>
    </citation>
    <scope>IDENTIFICATION</scope>
</reference>
<evidence type="ECO:0000256" key="2">
    <source>
        <dbReference type="ARBA" id="ARBA00023157"/>
    </source>
</evidence>
<dbReference type="OrthoDB" id="5985519at2759"/>
<keyword evidence="1" id="KW-0677">Repeat</keyword>
<dbReference type="InterPro" id="IPR007110">
    <property type="entry name" value="Ig-like_dom"/>
</dbReference>